<proteinExistence type="predicted"/>
<feature type="signal peptide" evidence="1">
    <location>
        <begin position="1"/>
        <end position="25"/>
    </location>
</feature>
<evidence type="ECO:0000256" key="1">
    <source>
        <dbReference type="SAM" id="SignalP"/>
    </source>
</evidence>
<accession>A0AA49JK28</accession>
<dbReference type="Pfam" id="PF18329">
    <property type="entry name" value="SGBP_B_XBD"/>
    <property type="match status" value="1"/>
</dbReference>
<name>A0AA49JK28_9BACT</name>
<evidence type="ECO:0000313" key="3">
    <source>
        <dbReference type="EMBL" id="WKN40112.1"/>
    </source>
</evidence>
<dbReference type="InterPro" id="IPR040475">
    <property type="entry name" value="SGBP_B_XBD"/>
</dbReference>
<keyword evidence="1" id="KW-0732">Signal</keyword>
<reference evidence="3" key="1">
    <citation type="journal article" date="2023" name="Comput. Struct. Biotechnol. J.">
        <title>Discovery of a novel marine Bacteroidetes with a rich repertoire of carbohydrate-active enzymes.</title>
        <authorList>
            <person name="Chen B."/>
            <person name="Liu G."/>
            <person name="Chen Q."/>
            <person name="Wang H."/>
            <person name="Liu L."/>
            <person name="Tang K."/>
        </authorList>
    </citation>
    <scope>NUCLEOTIDE SEQUENCE</scope>
    <source>
        <strain evidence="3">TK19036</strain>
    </source>
</reference>
<dbReference type="Gene3D" id="2.60.40.10">
    <property type="entry name" value="Immunoglobulins"/>
    <property type="match status" value="2"/>
</dbReference>
<reference evidence="3" key="2">
    <citation type="journal article" date="2024" name="Antonie Van Leeuwenhoek">
        <title>Roseihalotalea indica gen. nov., sp. nov., a halophilic Bacteroidetes from mesopelagic Southwest Indian Ocean with higher carbohydrate metabolic potential.</title>
        <authorList>
            <person name="Chen B."/>
            <person name="Zhang M."/>
            <person name="Lin D."/>
            <person name="Ye J."/>
            <person name="Tang K."/>
        </authorList>
    </citation>
    <scope>NUCLEOTIDE SEQUENCE</scope>
    <source>
        <strain evidence="3">TK19036</strain>
    </source>
</reference>
<organism evidence="3">
    <name type="scientific">Roseihalotalea indica</name>
    <dbReference type="NCBI Taxonomy" id="2867963"/>
    <lineage>
        <taxon>Bacteria</taxon>
        <taxon>Pseudomonadati</taxon>
        <taxon>Bacteroidota</taxon>
        <taxon>Cytophagia</taxon>
        <taxon>Cytophagales</taxon>
        <taxon>Catalimonadaceae</taxon>
        <taxon>Roseihalotalea</taxon>
    </lineage>
</organism>
<feature type="chain" id="PRO_5041206676" evidence="1">
    <location>
        <begin position="26"/>
        <end position="419"/>
    </location>
</feature>
<protein>
    <submittedName>
        <fullName evidence="3">Glycan-binding surface protein</fullName>
    </submittedName>
</protein>
<dbReference type="PROSITE" id="PS51257">
    <property type="entry name" value="PROKAR_LIPOPROTEIN"/>
    <property type="match status" value="1"/>
</dbReference>
<dbReference type="EMBL" id="CP120682">
    <property type="protein sequence ID" value="WKN40112.1"/>
    <property type="molecule type" value="Genomic_DNA"/>
</dbReference>
<feature type="domain" description="Surface glycan-binding protein B xyloglucan binding" evidence="2">
    <location>
        <begin position="223"/>
        <end position="411"/>
    </location>
</feature>
<dbReference type="InterPro" id="IPR013783">
    <property type="entry name" value="Ig-like_fold"/>
</dbReference>
<sequence>MKKHTLFTINHLLLFLLGSMLMLSACQDDEMAEGGAPMIERVRFTDTTLAPADTSLGQATLGSTIAIVGRNLASAQYVYLNDYEIPVNSAYATDRYLITTVVDSVPTVATNPDVMNTLRVVNPYGEATYEFRTLPPAPIVDGVANQYVKAGETLTLYGRYFYFVDTVYLPGEVAVTEGISANGSTLSLTVPADYTPTDGTIQVSSQSGISNPNRASQLYSGYGTVSNFDDTFPWGWGINAETHVTTEATGIQPIENKFALVDMSLPGNYGWSNDKVINLVDWGGAQIYPTAPAAIYDPTLSIESFDARMEVAVSSSASLEGVELQVYYQDQNNTELTTNVPLTDFIRSQDGRWYTVSVPLSDLENSGTRLSTYGDILTGNANSEHHFRIVIINTTADDVPVTMAIDNVRVVNAEAEIEE</sequence>
<gene>
    <name evidence="3" type="ORF">K4G66_15565</name>
</gene>
<dbReference type="GO" id="GO:0030247">
    <property type="term" value="F:polysaccharide binding"/>
    <property type="evidence" value="ECO:0007669"/>
    <property type="project" value="InterPro"/>
</dbReference>
<evidence type="ECO:0000259" key="2">
    <source>
        <dbReference type="Pfam" id="PF18329"/>
    </source>
</evidence>
<dbReference type="AlphaFoldDB" id="A0AA49JK28"/>